<protein>
    <submittedName>
        <fullName evidence="1">Uncharacterized protein</fullName>
    </submittedName>
</protein>
<accession>A0ABW8SZX8</accession>
<sequence length="114" mass="13230">MLINSKISIALKNAYEQYEIKEISIFEIEKLKMAFPCIHINSKGHKQLSFTIKCPLCGEVHYYKYNINDFLKREVIIGGCETLGVPIFYIGNESKVHERVNKVNEQKSDLIVMF</sequence>
<dbReference type="RefSeq" id="WP_406768333.1">
    <property type="nucleotide sequence ID" value="NZ_JBJHZZ010000001.1"/>
</dbReference>
<reference evidence="1 2" key="1">
    <citation type="submission" date="2024-11" db="EMBL/GenBank/DDBJ databases">
        <authorList>
            <person name="Heng Y.C."/>
            <person name="Lim A.C.H."/>
            <person name="Lee J.K.Y."/>
            <person name="Kittelmann S."/>
        </authorList>
    </citation>
    <scope>NUCLEOTIDE SEQUENCE [LARGE SCALE GENOMIC DNA]</scope>
    <source>
        <strain evidence="1 2">WILCCON 0185</strain>
    </source>
</reference>
<comment type="caution">
    <text evidence="1">The sequence shown here is derived from an EMBL/GenBank/DDBJ whole genome shotgun (WGS) entry which is preliminary data.</text>
</comment>
<evidence type="ECO:0000313" key="1">
    <source>
        <dbReference type="EMBL" id="MFL0245878.1"/>
    </source>
</evidence>
<name>A0ABW8SZX8_9CLOT</name>
<organism evidence="1 2">
    <name type="scientific">Candidatus Clostridium stratigraminis</name>
    <dbReference type="NCBI Taxonomy" id="3381661"/>
    <lineage>
        <taxon>Bacteria</taxon>
        <taxon>Bacillati</taxon>
        <taxon>Bacillota</taxon>
        <taxon>Clostridia</taxon>
        <taxon>Eubacteriales</taxon>
        <taxon>Clostridiaceae</taxon>
        <taxon>Clostridium</taxon>
    </lineage>
</organism>
<dbReference type="Proteomes" id="UP001623591">
    <property type="component" value="Unassembled WGS sequence"/>
</dbReference>
<proteinExistence type="predicted"/>
<dbReference type="EMBL" id="JBJHZZ010000001">
    <property type="protein sequence ID" value="MFL0245878.1"/>
    <property type="molecule type" value="Genomic_DNA"/>
</dbReference>
<gene>
    <name evidence="1" type="ORF">ACJDUG_02665</name>
</gene>
<evidence type="ECO:0000313" key="2">
    <source>
        <dbReference type="Proteomes" id="UP001623591"/>
    </source>
</evidence>
<keyword evidence="2" id="KW-1185">Reference proteome</keyword>